<evidence type="ECO:0000313" key="3">
    <source>
        <dbReference type="WBParaSite" id="TREG1_6600.1"/>
    </source>
</evidence>
<dbReference type="Gene3D" id="4.10.260.10">
    <property type="entry name" value="Transducin (heterotrimeric G protein), gamma chain"/>
    <property type="match status" value="1"/>
</dbReference>
<dbReference type="Proteomes" id="UP000050795">
    <property type="component" value="Unassembled WGS sequence"/>
</dbReference>
<dbReference type="SMART" id="SM00224">
    <property type="entry name" value="GGL"/>
    <property type="match status" value="1"/>
</dbReference>
<evidence type="ECO:0000259" key="1">
    <source>
        <dbReference type="PROSITE" id="PS50058"/>
    </source>
</evidence>
<proteinExistence type="predicted"/>
<dbReference type="PROSITE" id="PS50058">
    <property type="entry name" value="G_PROTEIN_GAMMA"/>
    <property type="match status" value="1"/>
</dbReference>
<accession>A0AA85K855</accession>
<reference evidence="2" key="1">
    <citation type="submission" date="2022-06" db="EMBL/GenBank/DDBJ databases">
        <authorList>
            <person name="Berger JAMES D."/>
            <person name="Berger JAMES D."/>
        </authorList>
    </citation>
    <scope>NUCLEOTIDE SEQUENCE [LARGE SCALE GENOMIC DNA]</scope>
</reference>
<dbReference type="InterPro" id="IPR036284">
    <property type="entry name" value="GGL_sf"/>
</dbReference>
<dbReference type="SUPFAM" id="SSF48670">
    <property type="entry name" value="Transducin (heterotrimeric G protein), gamma chain"/>
    <property type="match status" value="1"/>
</dbReference>
<dbReference type="AlphaFoldDB" id="A0AA85K855"/>
<organism evidence="2 3">
    <name type="scientific">Trichobilharzia regenti</name>
    <name type="common">Nasal bird schistosome</name>
    <dbReference type="NCBI Taxonomy" id="157069"/>
    <lineage>
        <taxon>Eukaryota</taxon>
        <taxon>Metazoa</taxon>
        <taxon>Spiralia</taxon>
        <taxon>Lophotrochozoa</taxon>
        <taxon>Platyhelminthes</taxon>
        <taxon>Trematoda</taxon>
        <taxon>Digenea</taxon>
        <taxon>Strigeidida</taxon>
        <taxon>Schistosomatoidea</taxon>
        <taxon>Schistosomatidae</taxon>
        <taxon>Trichobilharzia</taxon>
    </lineage>
</organism>
<name>A0AA85K855_TRIRE</name>
<dbReference type="SMART" id="SM01224">
    <property type="entry name" value="G_gamma"/>
    <property type="match status" value="1"/>
</dbReference>
<dbReference type="Pfam" id="PF00631">
    <property type="entry name" value="G-gamma"/>
    <property type="match status" value="1"/>
</dbReference>
<reference evidence="3" key="2">
    <citation type="submission" date="2023-11" db="UniProtKB">
        <authorList>
            <consortium name="WormBaseParasite"/>
        </authorList>
    </citation>
    <scope>IDENTIFICATION</scope>
</reference>
<keyword evidence="2" id="KW-1185">Reference proteome</keyword>
<protein>
    <recommendedName>
        <fullName evidence="1">G protein gamma domain-containing protein</fullName>
    </recommendedName>
</protein>
<feature type="domain" description="G protein gamma" evidence="1">
    <location>
        <begin position="101"/>
        <end position="164"/>
    </location>
</feature>
<sequence length="164" mass="18420">MSLTKFKSHSAGFILDVGQGQIFYKALSYLDIQTHFISKCPLLNVILNRTALPMRDTIPISSDNQIAFAGCSTTGCDQCVKVLRKMNSFDNAVDGDQTNPRQTEIEQKKLDIACLKHSLEINRVALSKTIWDIRNHCFTNAQNDPLLCPPKDNPYKTQRSCTVI</sequence>
<dbReference type="GO" id="GO:0007186">
    <property type="term" value="P:G protein-coupled receptor signaling pathway"/>
    <property type="evidence" value="ECO:0007669"/>
    <property type="project" value="InterPro"/>
</dbReference>
<evidence type="ECO:0000313" key="2">
    <source>
        <dbReference type="Proteomes" id="UP000050795"/>
    </source>
</evidence>
<dbReference type="InterPro" id="IPR015898">
    <property type="entry name" value="G-protein_gamma-like_dom"/>
</dbReference>
<dbReference type="WBParaSite" id="TREG1_6600.1">
    <property type="protein sequence ID" value="TREG1_6600.1"/>
    <property type="gene ID" value="TREG1_6600"/>
</dbReference>